<sequence>MNQQQLMKMKPEERVVYVNEMLKKETTDHLKNVAQKHGISPSKFSKIMREGNYQYHQAEKEYYKLLTLEEYKSMMSRTTSHSDDLIDFLNAHQDELKKLLEYTKTQPIIDPEVYDPKSKTQVKSIQINSDIYERFTTLQSTKFPHFRLNMLFSQCLLEFIKKYE</sequence>
<reference evidence="2" key="1">
    <citation type="journal article" date="2019" name="Int. J. Syst. Evol. Microbiol.">
        <title>The Global Catalogue of Microorganisms (GCM) 10K type strain sequencing project: providing services to taxonomists for standard genome sequencing and annotation.</title>
        <authorList>
            <consortium name="The Broad Institute Genomics Platform"/>
            <consortium name="The Broad Institute Genome Sequencing Center for Infectious Disease"/>
            <person name="Wu L."/>
            <person name="Ma J."/>
        </authorList>
    </citation>
    <scope>NUCLEOTIDE SEQUENCE [LARGE SCALE GENOMIC DNA]</scope>
    <source>
        <strain evidence="2">TISTR 1571</strain>
    </source>
</reference>
<evidence type="ECO:0000313" key="2">
    <source>
        <dbReference type="Proteomes" id="UP001597452"/>
    </source>
</evidence>
<protein>
    <submittedName>
        <fullName evidence="1">Uncharacterized protein</fullName>
    </submittedName>
</protein>
<keyword evidence="2" id="KW-1185">Reference proteome</keyword>
<organism evidence="1 2">
    <name type="scientific">Piscibacillus salipiscarius</name>
    <dbReference type="NCBI Taxonomy" id="299480"/>
    <lineage>
        <taxon>Bacteria</taxon>
        <taxon>Bacillati</taxon>
        <taxon>Bacillota</taxon>
        <taxon>Bacilli</taxon>
        <taxon>Bacillales</taxon>
        <taxon>Bacillaceae</taxon>
        <taxon>Piscibacillus</taxon>
    </lineage>
</organism>
<evidence type="ECO:0000313" key="1">
    <source>
        <dbReference type="EMBL" id="MFD2638102.1"/>
    </source>
</evidence>
<proteinExistence type="predicted"/>
<dbReference type="Proteomes" id="UP001597452">
    <property type="component" value="Unassembled WGS sequence"/>
</dbReference>
<comment type="caution">
    <text evidence="1">The sequence shown here is derived from an EMBL/GenBank/DDBJ whole genome shotgun (WGS) entry which is preliminary data.</text>
</comment>
<dbReference type="EMBL" id="JBHUMZ010000013">
    <property type="protein sequence ID" value="MFD2638102.1"/>
    <property type="molecule type" value="Genomic_DNA"/>
</dbReference>
<dbReference type="RefSeq" id="WP_377327682.1">
    <property type="nucleotide sequence ID" value="NZ_JBHUMZ010000013.1"/>
</dbReference>
<gene>
    <name evidence="1" type="ORF">ACFSW4_04375</name>
</gene>
<name>A0ABW5Q811_9BACI</name>
<accession>A0ABW5Q811</accession>